<dbReference type="Pfam" id="PF20117">
    <property type="entry name" value="DUF6507"/>
    <property type="match status" value="1"/>
</dbReference>
<dbReference type="OrthoDB" id="3431333at2"/>
<feature type="region of interest" description="Disordered" evidence="1">
    <location>
        <begin position="92"/>
        <end position="111"/>
    </location>
</feature>
<dbReference type="STRING" id="501010.NOSIN_23215"/>
<protein>
    <recommendedName>
        <fullName evidence="4">ESX-1 secretion-associated protein</fullName>
    </recommendedName>
</protein>
<evidence type="ECO:0008006" key="4">
    <source>
        <dbReference type="Google" id="ProtNLM"/>
    </source>
</evidence>
<comment type="caution">
    <text evidence="2">The sequence shown here is derived from an EMBL/GenBank/DDBJ whole genome shotgun (WGS) entry which is preliminary data.</text>
</comment>
<dbReference type="EMBL" id="MCOK01000001">
    <property type="protein sequence ID" value="OOC56378.1"/>
    <property type="molecule type" value="Genomic_DNA"/>
</dbReference>
<keyword evidence="3" id="KW-1185">Reference proteome</keyword>
<dbReference type="RefSeq" id="WP_077692822.1">
    <property type="nucleotide sequence ID" value="NZ_MCOK01000001.1"/>
</dbReference>
<sequence length="111" mass="11426">MSKWDIDVGGVALVLTGLGDQLGLEGGGFSATIDSTADGIDMALNNAKSPPVETALAGFLDHFTGKTDAMFTRSLSCLQGANDATLAYNEGQEEMAAEAQRQAGTGDNLDL</sequence>
<dbReference type="InterPro" id="IPR045436">
    <property type="entry name" value="DUF6507"/>
</dbReference>
<organism evidence="2 3">
    <name type="scientific">Nocardiopsis sinuspersici</name>
    <dbReference type="NCBI Taxonomy" id="501010"/>
    <lineage>
        <taxon>Bacteria</taxon>
        <taxon>Bacillati</taxon>
        <taxon>Actinomycetota</taxon>
        <taxon>Actinomycetes</taxon>
        <taxon>Streptosporangiales</taxon>
        <taxon>Nocardiopsidaceae</taxon>
        <taxon>Nocardiopsis</taxon>
    </lineage>
</organism>
<accession>A0A1V3C6V4</accession>
<evidence type="ECO:0000313" key="2">
    <source>
        <dbReference type="EMBL" id="OOC56378.1"/>
    </source>
</evidence>
<name>A0A1V3C6V4_9ACTN</name>
<reference evidence="3" key="1">
    <citation type="submission" date="2016-08" db="EMBL/GenBank/DDBJ databases">
        <authorList>
            <person name="Tokovenko B."/>
            <person name="Kalinowski J."/>
        </authorList>
    </citation>
    <scope>NUCLEOTIDE SEQUENCE [LARGE SCALE GENOMIC DNA]</scope>
    <source>
        <strain evidence="3">UTMC102</strain>
    </source>
</reference>
<evidence type="ECO:0000313" key="3">
    <source>
        <dbReference type="Proteomes" id="UP000189004"/>
    </source>
</evidence>
<dbReference type="AlphaFoldDB" id="A0A1V3C6V4"/>
<proteinExistence type="predicted"/>
<dbReference type="Proteomes" id="UP000189004">
    <property type="component" value="Unassembled WGS sequence"/>
</dbReference>
<evidence type="ECO:0000256" key="1">
    <source>
        <dbReference type="SAM" id="MobiDB-lite"/>
    </source>
</evidence>
<gene>
    <name evidence="2" type="ORF">NOSIN_23215</name>
</gene>